<reference evidence="9" key="1">
    <citation type="submission" date="2022-10" db="EMBL/GenBank/DDBJ databases">
        <title>Description of Fervidibacillus gen. nov. in the family Fervidibacillaceae fam. nov. with two species, Fervidibacillus albus sp. nov., and Fervidibacillus halotolerans sp. nov., isolated from tidal flat sediments.</title>
        <authorList>
            <person name="Kwon K.K."/>
            <person name="Yang S.-H."/>
        </authorList>
    </citation>
    <scope>NUCLEOTIDE SEQUENCE</scope>
    <source>
        <strain evidence="9">JCM 19140</strain>
    </source>
</reference>
<keyword evidence="3" id="KW-0175">Coiled coil</keyword>
<evidence type="ECO:0000256" key="1">
    <source>
        <dbReference type="ARBA" id="ARBA00009764"/>
    </source>
</evidence>
<evidence type="ECO:0000259" key="7">
    <source>
        <dbReference type="Pfam" id="PF02465"/>
    </source>
</evidence>
<comment type="function">
    <text evidence="5">Required for morphogenesis and for the elongation of the flagellar filament by facilitating polymerization of the flagellin monomers at the tip of growing filament. Forms a capping structure, which prevents flagellin subunits (transported through the central channel of the flagellum) from leaking out without polymerization at the distal end.</text>
</comment>
<feature type="region of interest" description="Disordered" evidence="6">
    <location>
        <begin position="71"/>
        <end position="90"/>
    </location>
</feature>
<name>A0AAE3IR96_9BACI</name>
<sequence length="691" mass="74832">MVMRVTGLASGMNIDEIVENMMKAESIPLNRMKQDKQILEWQRDSYREMNTLLLNFRTELTNMSLSSFYQTRNTGSSNEDKVTSTATSGAGQGSYSISNVTQLATAASKVNNGTISANSTEKIDPTKALYSIKDSFAAGGTSFDWKEGSVKSTTISVTQAGKEQTIGLASGTSIVDVENMAVKVNGTSYEVVTSEPAGGLADNQVLVDASTGKLTFKNDLAINSSIKVDYVANQNIQTKSINEDITELSIGGALVEGSVNLTMNGQQYSANGSNLVDSSGTAVGTIDYASGKITFNDTFRNLVKDAAAASGSSDEKPKVDIQIASKENYFSFGLTTQTSTGQVDEKFLISGSASLNTVMSKVNNSDAGVTMFYDSYSDKVTISRKETGNFNETGEEITTSGNFLNNVLGFSGVTEQGGQNATFTINGLETERTSNTFTMNGVTLTLKSTTAPGENITVNVSGDNDKLFENIKSFVDKYNEIVEKLQGKLSEEKYSDYLPLTDDDREKLTDKQQEQWEEKAKSGLLKNDSILSGFINSVRAAVYSPVSQDGIDPAMRTLSSIGITTTADYKSAKLTIDENKLKAAIEKDPESIEALFSGTGSTDSSKGIMLRLSDRVTQTMDQLKNRAGSTLSTNSNFAIGRELDTLDDRMETFQERLTMLETRYYAQFTAMEKAIQQANSQSTYISSLFTY</sequence>
<comment type="subcellular location">
    <subcellularLocation>
        <location evidence="5">Secreted</location>
    </subcellularLocation>
    <subcellularLocation>
        <location evidence="5">Bacterial flagellum</location>
    </subcellularLocation>
</comment>
<keyword evidence="9" id="KW-0966">Cell projection</keyword>
<evidence type="ECO:0000256" key="2">
    <source>
        <dbReference type="ARBA" id="ARBA00011255"/>
    </source>
</evidence>
<evidence type="ECO:0000256" key="3">
    <source>
        <dbReference type="ARBA" id="ARBA00023054"/>
    </source>
</evidence>
<dbReference type="RefSeq" id="WP_263072184.1">
    <property type="nucleotide sequence ID" value="NZ_JAOUSF010000002.1"/>
</dbReference>
<keyword evidence="4 5" id="KW-0975">Bacterial flagellum</keyword>
<evidence type="ECO:0000256" key="4">
    <source>
        <dbReference type="ARBA" id="ARBA00023143"/>
    </source>
</evidence>
<comment type="caution">
    <text evidence="9">The sequence shown here is derived from an EMBL/GenBank/DDBJ whole genome shotgun (WGS) entry which is preliminary data.</text>
</comment>
<dbReference type="GO" id="GO:0071973">
    <property type="term" value="P:bacterial-type flagellum-dependent cell motility"/>
    <property type="evidence" value="ECO:0007669"/>
    <property type="project" value="TreeGrafter"/>
</dbReference>
<dbReference type="GO" id="GO:0005576">
    <property type="term" value="C:extracellular region"/>
    <property type="evidence" value="ECO:0007669"/>
    <property type="project" value="UniProtKB-SubCell"/>
</dbReference>
<evidence type="ECO:0000259" key="8">
    <source>
        <dbReference type="Pfam" id="PF07195"/>
    </source>
</evidence>
<dbReference type="GO" id="GO:0007155">
    <property type="term" value="P:cell adhesion"/>
    <property type="evidence" value="ECO:0007669"/>
    <property type="project" value="InterPro"/>
</dbReference>
<protein>
    <recommendedName>
        <fullName evidence="5">Flagellar hook-associated protein 2</fullName>
        <shortName evidence="5">HAP2</shortName>
    </recommendedName>
    <alternativeName>
        <fullName evidence="5">Flagellar cap protein</fullName>
    </alternativeName>
</protein>
<accession>A0AAE3IR96</accession>
<dbReference type="InterPro" id="IPR010809">
    <property type="entry name" value="FliD_C"/>
</dbReference>
<organism evidence="9 10">
    <name type="scientific">Perspicuibacillus lycopersici</name>
    <dbReference type="NCBI Taxonomy" id="1325689"/>
    <lineage>
        <taxon>Bacteria</taxon>
        <taxon>Bacillati</taxon>
        <taxon>Bacillota</taxon>
        <taxon>Bacilli</taxon>
        <taxon>Bacillales</taxon>
        <taxon>Bacillaceae</taxon>
        <taxon>Perspicuibacillus</taxon>
    </lineage>
</organism>
<keyword evidence="5" id="KW-0964">Secreted</keyword>
<dbReference type="Pfam" id="PF07195">
    <property type="entry name" value="FliD_C"/>
    <property type="match status" value="1"/>
</dbReference>
<evidence type="ECO:0000256" key="6">
    <source>
        <dbReference type="SAM" id="MobiDB-lite"/>
    </source>
</evidence>
<keyword evidence="10" id="KW-1185">Reference proteome</keyword>
<evidence type="ECO:0000313" key="9">
    <source>
        <dbReference type="EMBL" id="MCU9612976.1"/>
    </source>
</evidence>
<dbReference type="EMBL" id="JAOUSF010000002">
    <property type="protein sequence ID" value="MCU9612976.1"/>
    <property type="molecule type" value="Genomic_DNA"/>
</dbReference>
<dbReference type="PANTHER" id="PTHR30288">
    <property type="entry name" value="FLAGELLAR CAP/ASSEMBLY PROTEIN FLID"/>
    <property type="match status" value="1"/>
</dbReference>
<evidence type="ECO:0000256" key="5">
    <source>
        <dbReference type="RuleBase" id="RU362066"/>
    </source>
</evidence>
<dbReference type="GO" id="GO:0009421">
    <property type="term" value="C:bacterial-type flagellum filament cap"/>
    <property type="evidence" value="ECO:0007669"/>
    <property type="project" value="InterPro"/>
</dbReference>
<feature type="domain" description="Flagellar hook-associated protein 2 C-terminal" evidence="8">
    <location>
        <begin position="418"/>
        <end position="680"/>
    </location>
</feature>
<dbReference type="Pfam" id="PF02465">
    <property type="entry name" value="FliD_N"/>
    <property type="match status" value="1"/>
</dbReference>
<proteinExistence type="inferred from homology"/>
<gene>
    <name evidence="9" type="primary">fliD</name>
    <name evidence="9" type="ORF">OEV98_05355</name>
</gene>
<feature type="domain" description="Flagellar hook-associated protein 2 N-terminal" evidence="7">
    <location>
        <begin position="10"/>
        <end position="107"/>
    </location>
</feature>
<dbReference type="PANTHER" id="PTHR30288:SF0">
    <property type="entry name" value="FLAGELLAR HOOK-ASSOCIATED PROTEIN 2"/>
    <property type="match status" value="1"/>
</dbReference>
<evidence type="ECO:0000313" key="10">
    <source>
        <dbReference type="Proteomes" id="UP001209318"/>
    </source>
</evidence>
<dbReference type="AlphaFoldDB" id="A0AAE3IR96"/>
<dbReference type="InterPro" id="IPR040026">
    <property type="entry name" value="FliD"/>
</dbReference>
<keyword evidence="9" id="KW-0969">Cilium</keyword>
<dbReference type="Proteomes" id="UP001209318">
    <property type="component" value="Unassembled WGS sequence"/>
</dbReference>
<comment type="subunit">
    <text evidence="2 5">Homopentamer.</text>
</comment>
<comment type="similarity">
    <text evidence="1 5">Belongs to the FliD family.</text>
</comment>
<dbReference type="GO" id="GO:0009424">
    <property type="term" value="C:bacterial-type flagellum hook"/>
    <property type="evidence" value="ECO:0007669"/>
    <property type="project" value="UniProtKB-UniRule"/>
</dbReference>
<dbReference type="InterPro" id="IPR003481">
    <property type="entry name" value="FliD_N"/>
</dbReference>
<keyword evidence="9" id="KW-0282">Flagellum</keyword>